<dbReference type="Proteomes" id="UP000663854">
    <property type="component" value="Unassembled WGS sequence"/>
</dbReference>
<organism evidence="3 4">
    <name type="scientific">Rotaria sordida</name>
    <dbReference type="NCBI Taxonomy" id="392033"/>
    <lineage>
        <taxon>Eukaryota</taxon>
        <taxon>Metazoa</taxon>
        <taxon>Spiralia</taxon>
        <taxon>Gnathifera</taxon>
        <taxon>Rotifera</taxon>
        <taxon>Eurotatoria</taxon>
        <taxon>Bdelloidea</taxon>
        <taxon>Philodinida</taxon>
        <taxon>Philodinidae</taxon>
        <taxon>Rotaria</taxon>
    </lineage>
</organism>
<feature type="compositionally biased region" description="Basic and acidic residues" evidence="1">
    <location>
        <begin position="1"/>
        <end position="19"/>
    </location>
</feature>
<evidence type="ECO:0000313" key="3">
    <source>
        <dbReference type="EMBL" id="CAF1335650.1"/>
    </source>
</evidence>
<gene>
    <name evidence="3" type="ORF">JXQ802_LOCUS31301</name>
    <name evidence="2" type="ORF">PYM288_LOCUS19253</name>
</gene>
<evidence type="ECO:0000313" key="4">
    <source>
        <dbReference type="Proteomes" id="UP000663870"/>
    </source>
</evidence>
<feature type="region of interest" description="Disordered" evidence="1">
    <location>
        <begin position="1"/>
        <end position="34"/>
    </location>
</feature>
<dbReference type="EMBL" id="CAJNOL010001317">
    <property type="protein sequence ID" value="CAF1335650.1"/>
    <property type="molecule type" value="Genomic_DNA"/>
</dbReference>
<sequence length="70" mass="8108">MMGHGISREKLINDDNDASKKKRHSSSLETKVKKDSVELTEEQLREVRDAYRRSSEILICPPFCFVRSIV</sequence>
<dbReference type="EMBL" id="CAJNOH010000632">
    <property type="protein sequence ID" value="CAF1092519.1"/>
    <property type="molecule type" value="Genomic_DNA"/>
</dbReference>
<dbReference type="AlphaFoldDB" id="A0A815G9A5"/>
<reference evidence="3" key="1">
    <citation type="submission" date="2021-02" db="EMBL/GenBank/DDBJ databases">
        <authorList>
            <person name="Nowell W R."/>
        </authorList>
    </citation>
    <scope>NUCLEOTIDE SEQUENCE</scope>
</reference>
<proteinExistence type="predicted"/>
<protein>
    <submittedName>
        <fullName evidence="3">Uncharacterized protein</fullName>
    </submittedName>
</protein>
<keyword evidence="4" id="KW-1185">Reference proteome</keyword>
<dbReference type="Proteomes" id="UP000663870">
    <property type="component" value="Unassembled WGS sequence"/>
</dbReference>
<evidence type="ECO:0000313" key="2">
    <source>
        <dbReference type="EMBL" id="CAF1092519.1"/>
    </source>
</evidence>
<evidence type="ECO:0000256" key="1">
    <source>
        <dbReference type="SAM" id="MobiDB-lite"/>
    </source>
</evidence>
<comment type="caution">
    <text evidence="3">The sequence shown here is derived from an EMBL/GenBank/DDBJ whole genome shotgun (WGS) entry which is preliminary data.</text>
</comment>
<name>A0A815G9A5_9BILA</name>
<accession>A0A815G9A5</accession>